<reference evidence="1" key="1">
    <citation type="submission" date="2022-04" db="EMBL/GenBank/DDBJ databases">
        <title>Genome of the entomopathogenic fungus Entomophthora muscae.</title>
        <authorList>
            <person name="Elya C."/>
            <person name="Lovett B.R."/>
            <person name="Lee E."/>
            <person name="Macias A.M."/>
            <person name="Hajek A.E."/>
            <person name="De Bivort B.L."/>
            <person name="Kasson M.T."/>
            <person name="De Fine Licht H.H."/>
            <person name="Stajich J.E."/>
        </authorList>
    </citation>
    <scope>NUCLEOTIDE SEQUENCE</scope>
    <source>
        <strain evidence="1">Berkeley</strain>
    </source>
</reference>
<organism evidence="1 2">
    <name type="scientific">Entomophthora muscae</name>
    <dbReference type="NCBI Taxonomy" id="34485"/>
    <lineage>
        <taxon>Eukaryota</taxon>
        <taxon>Fungi</taxon>
        <taxon>Fungi incertae sedis</taxon>
        <taxon>Zoopagomycota</taxon>
        <taxon>Entomophthoromycotina</taxon>
        <taxon>Entomophthoromycetes</taxon>
        <taxon>Entomophthorales</taxon>
        <taxon>Entomophthoraceae</taxon>
        <taxon>Entomophthora</taxon>
    </lineage>
</organism>
<dbReference type="EMBL" id="QTSX02001443">
    <property type="protein sequence ID" value="KAJ9082096.1"/>
    <property type="molecule type" value="Genomic_DNA"/>
</dbReference>
<sequence>MNKGNLIGIAKKPNKAQESQINKAYLIMLNLLQWDPKLPLTQVQKQLAHHGIWVSECMVQLWMYGKVASVRVLTNFAGNQWDGAEDSPYGPAIKSTLVQCLASLSDDVMFISYYKLLIAFDDFGEQGKAAAKNRRKKVKRGSSLVHFWLFQQRDLSTIRQTLFSLVKTAGSIRQQGSNQAGL</sequence>
<name>A0ACC2U5Y5_9FUNG</name>
<gene>
    <name evidence="1" type="ORF">DSO57_1007691</name>
</gene>
<accession>A0ACC2U5Y5</accession>
<comment type="caution">
    <text evidence="1">The sequence shown here is derived from an EMBL/GenBank/DDBJ whole genome shotgun (WGS) entry which is preliminary data.</text>
</comment>
<evidence type="ECO:0000313" key="1">
    <source>
        <dbReference type="EMBL" id="KAJ9082096.1"/>
    </source>
</evidence>
<keyword evidence="2" id="KW-1185">Reference proteome</keyword>
<evidence type="ECO:0000313" key="2">
    <source>
        <dbReference type="Proteomes" id="UP001165960"/>
    </source>
</evidence>
<proteinExistence type="predicted"/>
<protein>
    <submittedName>
        <fullName evidence="1">Uncharacterized protein</fullName>
    </submittedName>
</protein>
<dbReference type="Proteomes" id="UP001165960">
    <property type="component" value="Unassembled WGS sequence"/>
</dbReference>